<feature type="region of interest" description="Disordered" evidence="1">
    <location>
        <begin position="318"/>
        <end position="514"/>
    </location>
</feature>
<accession>A0A812LMP2</accession>
<feature type="region of interest" description="Disordered" evidence="1">
    <location>
        <begin position="226"/>
        <end position="263"/>
    </location>
</feature>
<feature type="compositionally biased region" description="Low complexity" evidence="1">
    <location>
        <begin position="433"/>
        <end position="444"/>
    </location>
</feature>
<keyword evidence="3" id="KW-1185">Reference proteome</keyword>
<feature type="compositionally biased region" description="Basic and acidic residues" evidence="1">
    <location>
        <begin position="370"/>
        <end position="384"/>
    </location>
</feature>
<evidence type="ECO:0000313" key="3">
    <source>
        <dbReference type="Proteomes" id="UP000604046"/>
    </source>
</evidence>
<comment type="caution">
    <text evidence="2">The sequence shown here is derived from an EMBL/GenBank/DDBJ whole genome shotgun (WGS) entry which is preliminary data.</text>
</comment>
<dbReference type="OrthoDB" id="1431934at2759"/>
<feature type="compositionally biased region" description="Low complexity" evidence="1">
    <location>
        <begin position="473"/>
        <end position="483"/>
    </location>
</feature>
<evidence type="ECO:0000256" key="1">
    <source>
        <dbReference type="SAM" id="MobiDB-lite"/>
    </source>
</evidence>
<feature type="compositionally biased region" description="Pro residues" evidence="1">
    <location>
        <begin position="87"/>
        <end position="96"/>
    </location>
</feature>
<dbReference type="Proteomes" id="UP000604046">
    <property type="component" value="Unassembled WGS sequence"/>
</dbReference>
<dbReference type="AlphaFoldDB" id="A0A812LMP2"/>
<feature type="region of interest" description="Disordered" evidence="1">
    <location>
        <begin position="62"/>
        <end position="115"/>
    </location>
</feature>
<protein>
    <submittedName>
        <fullName evidence="2">Uncharacterized protein</fullName>
    </submittedName>
</protein>
<evidence type="ECO:0000313" key="2">
    <source>
        <dbReference type="EMBL" id="CAE7247905.1"/>
    </source>
</evidence>
<feature type="compositionally biased region" description="Low complexity" evidence="1">
    <location>
        <begin position="244"/>
        <end position="257"/>
    </location>
</feature>
<feature type="compositionally biased region" description="Basic and acidic residues" evidence="1">
    <location>
        <begin position="612"/>
        <end position="623"/>
    </location>
</feature>
<name>A0A812LMP2_9DINO</name>
<feature type="compositionally biased region" description="Polar residues" evidence="1">
    <location>
        <begin position="146"/>
        <end position="156"/>
    </location>
</feature>
<feature type="region of interest" description="Disordered" evidence="1">
    <location>
        <begin position="597"/>
        <end position="623"/>
    </location>
</feature>
<sequence>MRPQMGDDFPLLASPAPHVGQVSPVPRLASEPRNEGPDSPSGAEASPWKRTLSWRQLLVDSPPAWAASPETHTMGSGVDARRAGAPSPQPPFPWPAPSLNSLSSCPEPPRLPPNLRHATQEAVHAENIGTFSQDEEQEILRFLSHVSKSPKTQSASVDRGFAVNHPPKTPSPRRRRSREAQDDTLVSTGVWSPFSNAMDASGQDSAWAESSSGVFADPGSASKVWRARGEAEGAHHTPLKTAASPVSGRSSPGPGLSTGNQRNPTIELGEVHLRSCSCCGRRFRESRLPVHEAICYRNAGSGNKRSVFESSRQRCSAASGRWWSTPESKSRQGHSRAGSPQVGHQVPKRAPAMQRSRSVPSVQGVHPRRSPCEGRSPRQSHRFDASGPKLSKTSPIKVSATSPVQNPERSRSCTAARSGSFRKDPALRGAQDSTRASRGSSGHRASAERHLYTAAAHRTVSAERRSFGSPVPAESAAEARATAQPVQQGHGAEGRQPPTAWGAVPAMPDLNDDRRAAGGMAFESEAAGYLGAGGAGEAPSGLLGSIIEDVAQLSAQVEKLLSRRRDVLAGTRPHHLARASGGYRDLAERASDFDARDMVLELSPSDSSAAPEGERAFESRPRS</sequence>
<gene>
    <name evidence="2" type="ORF">SNAT2548_LOCUS11959</name>
</gene>
<dbReference type="EMBL" id="CAJNDS010001112">
    <property type="protein sequence ID" value="CAE7247905.1"/>
    <property type="molecule type" value="Genomic_DNA"/>
</dbReference>
<proteinExistence type="predicted"/>
<feature type="region of interest" description="Disordered" evidence="1">
    <location>
        <begin position="1"/>
        <end position="49"/>
    </location>
</feature>
<dbReference type="Pfam" id="PF13913">
    <property type="entry name" value="zf-C2HC_2"/>
    <property type="match status" value="1"/>
</dbReference>
<organism evidence="2 3">
    <name type="scientific">Symbiodinium natans</name>
    <dbReference type="NCBI Taxonomy" id="878477"/>
    <lineage>
        <taxon>Eukaryota</taxon>
        <taxon>Sar</taxon>
        <taxon>Alveolata</taxon>
        <taxon>Dinophyceae</taxon>
        <taxon>Suessiales</taxon>
        <taxon>Symbiodiniaceae</taxon>
        <taxon>Symbiodinium</taxon>
    </lineage>
</organism>
<feature type="region of interest" description="Disordered" evidence="1">
    <location>
        <begin position="143"/>
        <end position="190"/>
    </location>
</feature>
<feature type="compositionally biased region" description="Polar residues" evidence="1">
    <location>
        <begin position="391"/>
        <end position="417"/>
    </location>
</feature>
<reference evidence="2" key="1">
    <citation type="submission" date="2021-02" db="EMBL/GenBank/DDBJ databases">
        <authorList>
            <person name="Dougan E. K."/>
            <person name="Rhodes N."/>
            <person name="Thang M."/>
            <person name="Chan C."/>
        </authorList>
    </citation>
    <scope>NUCLEOTIDE SEQUENCE</scope>
</reference>